<proteinExistence type="predicted"/>
<comment type="caution">
    <text evidence="1">The sequence shown here is derived from an EMBL/GenBank/DDBJ whole genome shotgun (WGS) entry which is preliminary data.</text>
</comment>
<sequence length="155" mass="17807">MRLHLFDLQNDIEQIHIELTIYQVDGFSTNLQKCYKKSLNYINSSFYCKSCEQKRYLDQNPCLCNSCYFDDGSSNCSKCDSNCYKFNYNSTQCTECDPNSLKILNTHTNTCQCQPGTTQINKSITCSNVVTNCTFCSLIKLLIDSQYKCIDGTYL</sequence>
<dbReference type="EMBL" id="CAJJDP010000115">
    <property type="protein sequence ID" value="CAD8197681.1"/>
    <property type="molecule type" value="Genomic_DNA"/>
</dbReference>
<protein>
    <submittedName>
        <fullName evidence="1">Uncharacterized protein</fullName>
    </submittedName>
</protein>
<dbReference type="AlphaFoldDB" id="A0A8S1X9S4"/>
<reference evidence="1" key="1">
    <citation type="submission" date="2021-01" db="EMBL/GenBank/DDBJ databases">
        <authorList>
            <consortium name="Genoscope - CEA"/>
            <person name="William W."/>
        </authorList>
    </citation>
    <scope>NUCLEOTIDE SEQUENCE</scope>
</reference>
<evidence type="ECO:0000313" key="2">
    <source>
        <dbReference type="Proteomes" id="UP000683925"/>
    </source>
</evidence>
<accession>A0A8S1X9S4</accession>
<evidence type="ECO:0000313" key="1">
    <source>
        <dbReference type="EMBL" id="CAD8197681.1"/>
    </source>
</evidence>
<name>A0A8S1X9S4_PAROT</name>
<gene>
    <name evidence="1" type="ORF">POCTA_138.1.T1150006</name>
</gene>
<keyword evidence="2" id="KW-1185">Reference proteome</keyword>
<organism evidence="1 2">
    <name type="scientific">Paramecium octaurelia</name>
    <dbReference type="NCBI Taxonomy" id="43137"/>
    <lineage>
        <taxon>Eukaryota</taxon>
        <taxon>Sar</taxon>
        <taxon>Alveolata</taxon>
        <taxon>Ciliophora</taxon>
        <taxon>Intramacronucleata</taxon>
        <taxon>Oligohymenophorea</taxon>
        <taxon>Peniculida</taxon>
        <taxon>Parameciidae</taxon>
        <taxon>Paramecium</taxon>
    </lineage>
</organism>
<dbReference type="Proteomes" id="UP000683925">
    <property type="component" value="Unassembled WGS sequence"/>
</dbReference>